<evidence type="ECO:0000259" key="14">
    <source>
        <dbReference type="PROSITE" id="PS50885"/>
    </source>
</evidence>
<dbReference type="Gene3D" id="1.10.287.130">
    <property type="match status" value="1"/>
</dbReference>
<dbReference type="PROSITE" id="PS50885">
    <property type="entry name" value="HAMP"/>
    <property type="match status" value="1"/>
</dbReference>
<keyword evidence="9 15" id="KW-0418">Kinase</keyword>
<keyword evidence="8" id="KW-0547">Nucleotide-binding</keyword>
<evidence type="ECO:0000256" key="4">
    <source>
        <dbReference type="ARBA" id="ARBA00022475"/>
    </source>
</evidence>
<dbReference type="CDD" id="cd06225">
    <property type="entry name" value="HAMP"/>
    <property type="match status" value="1"/>
</dbReference>
<evidence type="ECO:0000256" key="1">
    <source>
        <dbReference type="ARBA" id="ARBA00000085"/>
    </source>
</evidence>
<evidence type="ECO:0000256" key="11">
    <source>
        <dbReference type="ARBA" id="ARBA00022989"/>
    </source>
</evidence>
<keyword evidence="5" id="KW-0597">Phosphoprotein</keyword>
<evidence type="ECO:0000256" key="2">
    <source>
        <dbReference type="ARBA" id="ARBA00004651"/>
    </source>
</evidence>
<evidence type="ECO:0000256" key="8">
    <source>
        <dbReference type="ARBA" id="ARBA00022741"/>
    </source>
</evidence>
<gene>
    <name evidence="15" type="ORF">ADUPG1_003092</name>
</gene>
<dbReference type="Proteomes" id="UP001057375">
    <property type="component" value="Unassembled WGS sequence"/>
</dbReference>
<evidence type="ECO:0000256" key="13">
    <source>
        <dbReference type="ARBA" id="ARBA00023136"/>
    </source>
</evidence>
<comment type="caution">
    <text evidence="15">The sequence shown here is derived from an EMBL/GenBank/DDBJ whole genome shotgun (WGS) entry which is preliminary data.</text>
</comment>
<dbReference type="PANTHER" id="PTHR45528:SF1">
    <property type="entry name" value="SENSOR HISTIDINE KINASE CPXA"/>
    <property type="match status" value="1"/>
</dbReference>
<dbReference type="Gene3D" id="6.10.340.10">
    <property type="match status" value="1"/>
</dbReference>
<evidence type="ECO:0000313" key="16">
    <source>
        <dbReference type="Proteomes" id="UP001057375"/>
    </source>
</evidence>
<keyword evidence="7" id="KW-0812">Transmembrane</keyword>
<dbReference type="EC" id="2.7.13.3" evidence="3"/>
<keyword evidence="10" id="KW-0067">ATP-binding</keyword>
<keyword evidence="16" id="KW-1185">Reference proteome</keyword>
<evidence type="ECO:0000256" key="7">
    <source>
        <dbReference type="ARBA" id="ARBA00022692"/>
    </source>
</evidence>
<feature type="non-terminal residue" evidence="15">
    <location>
        <position position="1"/>
    </location>
</feature>
<feature type="domain" description="HAMP" evidence="14">
    <location>
        <begin position="3"/>
        <end position="31"/>
    </location>
</feature>
<organism evidence="15 16">
    <name type="scientific">Aduncisulcus paluster</name>
    <dbReference type="NCBI Taxonomy" id="2918883"/>
    <lineage>
        <taxon>Eukaryota</taxon>
        <taxon>Metamonada</taxon>
        <taxon>Carpediemonas-like organisms</taxon>
        <taxon>Aduncisulcus</taxon>
    </lineage>
</organism>
<keyword evidence="12" id="KW-0902">Two-component regulatory system</keyword>
<accession>A0ABQ5KU58</accession>
<dbReference type="EMBL" id="BQXS01003986">
    <property type="protein sequence ID" value="GKT36008.1"/>
    <property type="molecule type" value="Genomic_DNA"/>
</dbReference>
<comment type="subcellular location">
    <subcellularLocation>
        <location evidence="2">Cell membrane</location>
        <topology evidence="2">Multi-pass membrane protein</topology>
    </subcellularLocation>
</comment>
<keyword evidence="4" id="KW-1003">Cell membrane</keyword>
<name>A0ABQ5KU58_9EUKA</name>
<evidence type="ECO:0000256" key="3">
    <source>
        <dbReference type="ARBA" id="ARBA00012438"/>
    </source>
</evidence>
<dbReference type="GO" id="GO:0016301">
    <property type="term" value="F:kinase activity"/>
    <property type="evidence" value="ECO:0007669"/>
    <property type="project" value="UniProtKB-KW"/>
</dbReference>
<evidence type="ECO:0000256" key="5">
    <source>
        <dbReference type="ARBA" id="ARBA00022553"/>
    </source>
</evidence>
<dbReference type="SUPFAM" id="SSF47384">
    <property type="entry name" value="Homodimeric domain of signal transducing histidine kinase"/>
    <property type="match status" value="1"/>
</dbReference>
<evidence type="ECO:0000256" key="10">
    <source>
        <dbReference type="ARBA" id="ARBA00022840"/>
    </source>
</evidence>
<dbReference type="InterPro" id="IPR036097">
    <property type="entry name" value="HisK_dim/P_sf"/>
</dbReference>
<evidence type="ECO:0000256" key="6">
    <source>
        <dbReference type="ARBA" id="ARBA00022679"/>
    </source>
</evidence>
<dbReference type="InterPro" id="IPR050398">
    <property type="entry name" value="HssS/ArlS-like"/>
</dbReference>
<dbReference type="Pfam" id="PF00512">
    <property type="entry name" value="HisKA"/>
    <property type="match status" value="1"/>
</dbReference>
<evidence type="ECO:0000256" key="9">
    <source>
        <dbReference type="ARBA" id="ARBA00022777"/>
    </source>
</evidence>
<protein>
    <recommendedName>
        <fullName evidence="3">histidine kinase</fullName>
        <ecNumber evidence="3">2.7.13.3</ecNumber>
    </recommendedName>
</protein>
<dbReference type="PANTHER" id="PTHR45528">
    <property type="entry name" value="SENSOR HISTIDINE KINASE CPXA"/>
    <property type="match status" value="1"/>
</dbReference>
<keyword evidence="6" id="KW-0808">Transferase</keyword>
<evidence type="ECO:0000256" key="12">
    <source>
        <dbReference type="ARBA" id="ARBA00023012"/>
    </source>
</evidence>
<dbReference type="CDD" id="cd00082">
    <property type="entry name" value="HisKA"/>
    <property type="match status" value="1"/>
</dbReference>
<evidence type="ECO:0000313" key="15">
    <source>
        <dbReference type="EMBL" id="GKT36008.1"/>
    </source>
</evidence>
<proteinExistence type="predicted"/>
<dbReference type="InterPro" id="IPR003660">
    <property type="entry name" value="HAMP_dom"/>
</dbReference>
<dbReference type="InterPro" id="IPR003661">
    <property type="entry name" value="HisK_dim/P_dom"/>
</dbReference>
<comment type="catalytic activity">
    <reaction evidence="1">
        <text>ATP + protein L-histidine = ADP + protein N-phospho-L-histidine.</text>
        <dbReference type="EC" id="2.7.13.3"/>
    </reaction>
</comment>
<sequence length="89" mass="9975">QDRVPVLSKDELGALSQTFNQMAGAVEDKINELEDNNHEKQRFIDNLTHELKTPLTSIIGYSNLLRTAKVTDEVTAVQQNDGADYAKKM</sequence>
<keyword evidence="11" id="KW-1133">Transmembrane helix</keyword>
<reference evidence="15" key="1">
    <citation type="submission" date="2022-03" db="EMBL/GenBank/DDBJ databases">
        <title>Draft genome sequence of Aduncisulcus paluster, a free-living microaerophilic Fornicata.</title>
        <authorList>
            <person name="Yuyama I."/>
            <person name="Kume K."/>
            <person name="Tamura T."/>
            <person name="Inagaki Y."/>
            <person name="Hashimoto T."/>
        </authorList>
    </citation>
    <scope>NUCLEOTIDE SEQUENCE</scope>
    <source>
        <strain evidence="15">NY0171</strain>
    </source>
</reference>
<dbReference type="Pfam" id="PF00672">
    <property type="entry name" value="HAMP"/>
    <property type="match status" value="1"/>
</dbReference>
<keyword evidence="13" id="KW-0472">Membrane</keyword>